<feature type="compositionally biased region" description="Low complexity" evidence="1">
    <location>
        <begin position="524"/>
        <end position="577"/>
    </location>
</feature>
<organism evidence="2 3">
    <name type="scientific">Cyclotella atomus</name>
    <dbReference type="NCBI Taxonomy" id="382360"/>
    <lineage>
        <taxon>Eukaryota</taxon>
        <taxon>Sar</taxon>
        <taxon>Stramenopiles</taxon>
        <taxon>Ochrophyta</taxon>
        <taxon>Bacillariophyta</taxon>
        <taxon>Coscinodiscophyceae</taxon>
        <taxon>Thalassiosirophycidae</taxon>
        <taxon>Stephanodiscales</taxon>
        <taxon>Stephanodiscaceae</taxon>
        <taxon>Cyclotella</taxon>
    </lineage>
</organism>
<feature type="compositionally biased region" description="Polar residues" evidence="1">
    <location>
        <begin position="1"/>
        <end position="19"/>
    </location>
</feature>
<dbReference type="Proteomes" id="UP001530400">
    <property type="component" value="Unassembled WGS sequence"/>
</dbReference>
<dbReference type="Gene3D" id="2.60.120.200">
    <property type="match status" value="2"/>
</dbReference>
<protein>
    <submittedName>
        <fullName evidence="2">Uncharacterized protein</fullName>
    </submittedName>
</protein>
<dbReference type="SUPFAM" id="SSF49899">
    <property type="entry name" value="Concanavalin A-like lectins/glucanases"/>
    <property type="match status" value="2"/>
</dbReference>
<proteinExistence type="predicted"/>
<feature type="region of interest" description="Disordered" evidence="1">
    <location>
        <begin position="405"/>
        <end position="586"/>
    </location>
</feature>
<feature type="compositionally biased region" description="Low complexity" evidence="1">
    <location>
        <begin position="476"/>
        <end position="492"/>
    </location>
</feature>
<dbReference type="InterPro" id="IPR013320">
    <property type="entry name" value="ConA-like_dom_sf"/>
</dbReference>
<comment type="caution">
    <text evidence="2">The sequence shown here is derived from an EMBL/GenBank/DDBJ whole genome shotgun (WGS) entry which is preliminary data.</text>
</comment>
<dbReference type="EMBL" id="JALLPJ020000107">
    <property type="protein sequence ID" value="KAL3802268.1"/>
    <property type="molecule type" value="Genomic_DNA"/>
</dbReference>
<dbReference type="Pfam" id="PF13385">
    <property type="entry name" value="Laminin_G_3"/>
    <property type="match status" value="2"/>
</dbReference>
<accession>A0ABD3QPQ0</accession>
<feature type="compositionally biased region" description="Low complexity" evidence="1">
    <location>
        <begin position="68"/>
        <end position="84"/>
    </location>
</feature>
<feature type="region of interest" description="Disordered" evidence="1">
    <location>
        <begin position="1"/>
        <end position="178"/>
    </location>
</feature>
<gene>
    <name evidence="2" type="ORF">ACHAWO_005672</name>
</gene>
<feature type="compositionally biased region" description="Low complexity" evidence="1">
    <location>
        <begin position="116"/>
        <end position="169"/>
    </location>
</feature>
<feature type="compositionally biased region" description="Low complexity" evidence="1">
    <location>
        <begin position="20"/>
        <end position="45"/>
    </location>
</feature>
<dbReference type="AlphaFoldDB" id="A0ABD3QPQ0"/>
<sequence>MPQSSPSANPSLSTFPSTIPSSEPSKNPSQSPSSTPSVIPSSAPSLGPSFSTMPQSLPSASPSESTFPSTIPSSEPSNNPSQSPFAMHSMMPSFTPSDLPSPAPSLGPSFSTMPQSLPSASPSLSTSPSTIPSSEPSTSESPSSTPSMIPSFSPSDIPSSAPSLGPSLSTMPQISPSASPSCVESYGGGLYNGLVAHFAFDNDYLDTSCNTIQAVQFGNPSFIPGAIGQALSFDGVDDFVELPNIRALDFGTTNFTLTFWYQVSGDQVGTPAIIGNKDFLSASNVGWVVSSNYGLGSNGDDLAINLSDGNVVIDPSKATDVAFNVWHFVAVRVLRGEKMSLLRSNAGVYLLQEDSISALTGSLSTGKKIRIGTSHQTSGARFTKMKLDDLGIWARALSLQEVEQTFSTMPQSSPSANPSLSTFPSTIPSSEPSKNPSQSPSSTPSVIPSSAPSLGPSFSTMPQSLPSASPSESTFPSTIPSSEPSNNPSQSPFAMHSMMPSFTPSDLPSPAPSLGPSFSTMPQSLPSASPSLSTSPSTIPSSEPSTSESPSSTPSMIPSFSPSDIPSSAPSLGPSLSTMPQISPSASPSCVESYGGGLYNGLVAHFAFDNDYLDTSCNTIQAVQFGNPSFIPGAIGQALSFDGVDDFVELPNIRALDFGTTNFTLTFWYQVSGDQVGTPAIIGNKDFLSASNVGWVVSSNYGLGSNGDDLAINLSDGNVVIDPSKATDVAFNVWHFVAVRVLRGEKMSLLRSNAGVYLLQEDSISALTGSLSTGKKIRIGTSHQTSGARFTKMKLDDLGIWARALSLQEVEQIWAAGRNGTNVLLAYLN</sequence>
<evidence type="ECO:0000313" key="3">
    <source>
        <dbReference type="Proteomes" id="UP001530400"/>
    </source>
</evidence>
<keyword evidence="3" id="KW-1185">Reference proteome</keyword>
<evidence type="ECO:0000256" key="1">
    <source>
        <dbReference type="SAM" id="MobiDB-lite"/>
    </source>
</evidence>
<name>A0ABD3QPQ0_9STRA</name>
<feature type="compositionally biased region" description="Polar residues" evidence="1">
    <location>
        <begin position="48"/>
        <end position="67"/>
    </location>
</feature>
<feature type="compositionally biased region" description="Polar residues" evidence="1">
    <location>
        <begin position="456"/>
        <end position="475"/>
    </location>
</feature>
<feature type="compositionally biased region" description="Polar residues" evidence="1">
    <location>
        <begin position="405"/>
        <end position="427"/>
    </location>
</feature>
<reference evidence="2 3" key="1">
    <citation type="submission" date="2024-10" db="EMBL/GenBank/DDBJ databases">
        <title>Updated reference genomes for cyclostephanoid diatoms.</title>
        <authorList>
            <person name="Roberts W.R."/>
            <person name="Alverson A.J."/>
        </authorList>
    </citation>
    <scope>NUCLEOTIDE SEQUENCE [LARGE SCALE GENOMIC DNA]</scope>
    <source>
        <strain evidence="2 3">AJA010-31</strain>
    </source>
</reference>
<evidence type="ECO:0000313" key="2">
    <source>
        <dbReference type="EMBL" id="KAL3802268.1"/>
    </source>
</evidence>
<feature type="compositionally biased region" description="Low complexity" evidence="1">
    <location>
        <begin position="428"/>
        <end position="453"/>
    </location>
</feature>